<dbReference type="KEGG" id="slb:AWJ20_3838"/>
<evidence type="ECO:0000313" key="6">
    <source>
        <dbReference type="Proteomes" id="UP000189580"/>
    </source>
</evidence>
<evidence type="ECO:0000259" key="2">
    <source>
        <dbReference type="Pfam" id="PF07539"/>
    </source>
</evidence>
<feature type="compositionally biased region" description="Basic residues" evidence="1">
    <location>
        <begin position="1950"/>
        <end position="1960"/>
    </location>
</feature>
<feature type="domain" description="U3 small nucleolar RNA-associated protein 20 C-terminal" evidence="4">
    <location>
        <begin position="1719"/>
        <end position="1963"/>
    </location>
</feature>
<dbReference type="PANTHER" id="PTHR17695:SF11">
    <property type="entry name" value="SMALL SUBUNIT PROCESSOME COMPONENT 20 HOMOLOG"/>
    <property type="match status" value="1"/>
</dbReference>
<dbReference type="InterPro" id="IPR052575">
    <property type="entry name" value="SSU_processome_comp_20"/>
</dbReference>
<dbReference type="InterPro" id="IPR046523">
    <property type="entry name" value="UTP20_dom"/>
</dbReference>
<dbReference type="EMBL" id="CP014500">
    <property type="protein sequence ID" value="ANB11042.1"/>
    <property type="molecule type" value="Genomic_DNA"/>
</dbReference>
<dbReference type="InterPro" id="IPR011430">
    <property type="entry name" value="UTP20_N"/>
</dbReference>
<feature type="domain" description="U3 small nucleolar RNA-associated protein 20 N-terminal" evidence="2">
    <location>
        <begin position="243"/>
        <end position="843"/>
    </location>
</feature>
<dbReference type="OrthoDB" id="360653at2759"/>
<accession>A0A167C009</accession>
<feature type="region of interest" description="Disordered" evidence="1">
    <location>
        <begin position="1950"/>
        <end position="1976"/>
    </location>
</feature>
<dbReference type="InterPro" id="IPR016024">
    <property type="entry name" value="ARM-type_fold"/>
</dbReference>
<organism evidence="5 6">
    <name type="scientific">Sugiyamaella lignohabitans</name>
    <dbReference type="NCBI Taxonomy" id="796027"/>
    <lineage>
        <taxon>Eukaryota</taxon>
        <taxon>Fungi</taxon>
        <taxon>Dikarya</taxon>
        <taxon>Ascomycota</taxon>
        <taxon>Saccharomycotina</taxon>
        <taxon>Dipodascomycetes</taxon>
        <taxon>Dipodascales</taxon>
        <taxon>Trichomonascaceae</taxon>
        <taxon>Sugiyamaella</taxon>
    </lineage>
</organism>
<dbReference type="GO" id="GO:0032040">
    <property type="term" value="C:small-subunit processome"/>
    <property type="evidence" value="ECO:0007669"/>
    <property type="project" value="TreeGrafter"/>
</dbReference>
<dbReference type="PANTHER" id="PTHR17695">
    <property type="entry name" value="SMALL SUBUNIT PROCESSOME COMPONENT 20 HOMOLOG"/>
    <property type="match status" value="1"/>
</dbReference>
<evidence type="ECO:0000256" key="1">
    <source>
        <dbReference type="SAM" id="MobiDB-lite"/>
    </source>
</evidence>
<keyword evidence="6" id="KW-1185">Reference proteome</keyword>
<dbReference type="GO" id="GO:0030686">
    <property type="term" value="C:90S preribosome"/>
    <property type="evidence" value="ECO:0007669"/>
    <property type="project" value="TreeGrafter"/>
</dbReference>
<evidence type="ECO:0000313" key="5">
    <source>
        <dbReference type="EMBL" id="ANB11042.1"/>
    </source>
</evidence>
<reference evidence="5 6" key="1">
    <citation type="submission" date="2016-02" db="EMBL/GenBank/DDBJ databases">
        <title>Complete genome sequence and transcriptome regulation of the pentose utilising yeast Sugiyamaella lignohabitans.</title>
        <authorList>
            <person name="Bellasio M."/>
            <person name="Peymann A."/>
            <person name="Valli M."/>
            <person name="Sipitzky M."/>
            <person name="Graf A."/>
            <person name="Sauer M."/>
            <person name="Marx H."/>
            <person name="Mattanovich D."/>
        </authorList>
    </citation>
    <scope>NUCLEOTIDE SEQUENCE [LARGE SCALE GENOMIC DNA]</scope>
    <source>
        <strain evidence="5 6">CBS 10342</strain>
    </source>
</reference>
<evidence type="ECO:0000259" key="3">
    <source>
        <dbReference type="Pfam" id="PF20416"/>
    </source>
</evidence>
<gene>
    <name evidence="5" type="primary">UTP20</name>
    <name evidence="5" type="ORF">AWJ20_3838</name>
</gene>
<dbReference type="Pfam" id="PF20416">
    <property type="entry name" value="UTP20"/>
    <property type="match status" value="1"/>
</dbReference>
<dbReference type="RefSeq" id="XP_018733519.1">
    <property type="nucleotide sequence ID" value="XM_018880871.1"/>
</dbReference>
<dbReference type="InterPro" id="IPR011989">
    <property type="entry name" value="ARM-like"/>
</dbReference>
<proteinExistence type="predicted"/>
<dbReference type="Pfam" id="PF23099">
    <property type="entry name" value="UTP20_C"/>
    <property type="match status" value="1"/>
</dbReference>
<dbReference type="InterPro" id="IPR057525">
    <property type="entry name" value="UTP20_C"/>
</dbReference>
<dbReference type="SUPFAM" id="SSF48371">
    <property type="entry name" value="ARM repeat"/>
    <property type="match status" value="2"/>
</dbReference>
<feature type="domain" description="U3 small nucleolar RNA-associated protein 20" evidence="3">
    <location>
        <begin position="1063"/>
        <end position="1282"/>
    </location>
</feature>
<sequence length="1976" mass="225099">MIINIVESLRSPSHDVRYLAIQVIIFIYQAMRLEVPKLITDCKLIDEIPLDVSNARNFGLYIRNLSNSYAGTGADTLLDLIIPRFFFGLLTAKFQPIWEASVEAISKISEKNGEIIWSLAYEWIVYEPKISPVFGMFDDIILDEPEQSATVECSNLSQVINHSVSSFYKYSNSQNFSKLSIRDSLDKIDFPPTVRGQIIKVLASIPRVAEKHSRLLVPFLLWDINSDDGEDSEETETPLSSTWSVKDRIALLDLFSLFGNPKTLYKSEEVYERYLYLLGNRSLAVQKIALKCLLTFKNPQIRKYRDNLEGMLDDTQFKDELTNLVRYSGEEGTIHEDDRAALLPIVIRIIFGRAQIAKTGGVKQGRRFAVVNSLSNVEPEYLRLFIDLSANRLEHEGFLKGSYDGVLTINPEFSHFQSSDLRLRRELGFVTMLEEILEQLGDRVHVAWDIIIESLILCLYRANQAHTDLNEQDEDEPTDSVIGKNIRSIRQLGFKCLNALFSILPGSNWAGCFDIIYSNFISNRMAKFAEENLQQPSSLMRIFVTLSSEKSLVRFLTWDNCAIIKSFFACLSYDEVKDSVVDVIMDTMNNILELERSEDTETLSVTGVPIVLNRMPYLFERQSNHQLLEKEAQLLVKLMTSGYEASDDIRKQLIEVSLAALEKNTTLVRVSVKVSVLQTLSVLLMDGRSTLEECTSAYYTLSKLFRQFTNRQARENLAAVFDVFGDQFDVFKTVSKLVVDLNSYSAKRLDLPDFDRRLSAFAVINETKFDKLTAMEWLPLLYNMLFFMKDPEELALRTNATYSVKRFIDGLASRTNEEDVSSYVQLLDDVVIPVVKTSLRDSNDIFRTQFIDVLGHIVKAAKWYSKMNDMKCLLFDGDEEANFFNNINHLQIHRRRRAVRRLSKLASKGSLTDTNIAHYILPIIEHFVGGTEGDAHNLSEDSIKCIGVLARHLTWNQYRAITKRYIAYLNSRPESIKATVKLVETASDALISPVDETDMDLSLLEEDEDEDTTMAGSEDISPAVVNSVEGAVKLADCLPSVERLSAFITEDIVPTMQKVLNKKNDDDTLTLRIPLALPIVKFIKALPEALIELKLPGVLTGLCQILRAKSQELRDMIRSTLGRIARILGTKYLVFIIKELKGALRRGAQLHILGYSLHSLLSELKDIILPRDLDVSATLIMDIIMEDTFGVTGGEKDEEGYTSDMKEVKQYKSYDSGQILASNVGLGTFSELVEPVKTLLLYEKLNLKMEKKVEELLRRFALGLYHNIDASKQEVLVMCFELYEMVNNVSTEIEKKKKIDSESHIRDEQKREAEEHFMIQLDSRHWGEQNTIRIGNLHIITKFVIEMIRTVLGKNEHMMTAENVAGFMPMLDEGLNGNYEDVQIASLRLLAHIIKLPIPDVSGRVVSLGRRTLWLIKSSTSTNTELCQACLRFISVCIRQKKDFSLKEKELAYCLNRLKPDIEEPDRQGITLTFIRAVLSRQIMMPEVYDIMDQVAQVMVTNQSNVTREACRSAYFQFLTEYPQGKGRLTKQLKFLVANLEYPAVSGRLSVMEIIHLLLAKVTDDQVQEVIASFFVALVLVLINDEESQCRETAAALIGELLDISKDEQLSLIEKYCTTWLTNRENELLLRGGFQVTGIYCAKFGVRKNPKLFKLAISVLEKLLEDAKSDSNVVVQWETLYQGLQFVAKTVQNSNGLKILFSSNYQQLWDLIESSLLFPHAWVRLASSRLIGKLYSVYSGGKNCEITISTDGLQSTAFKFVRQLGAASISEDLGIQIVKNLVFISMQWEKSEETIYFVKPRSSNEDEDEDDDTATEERIPVIRWLIQKISSVLRAEKNFKEMIVSKKASIQLLASIIQLLSVEKLSEMAEDIIMAFYIYSISEEDRTRDLKELCLEALNMVQKKLGTTKYVQAYSNVQQQVSERRLERKSKRAIQSVSAPDVYARKKLRKNLAKREKRKHSKDENGYYHSKKSKNA</sequence>
<evidence type="ECO:0000259" key="4">
    <source>
        <dbReference type="Pfam" id="PF23099"/>
    </source>
</evidence>
<dbReference type="Proteomes" id="UP000189580">
    <property type="component" value="Chromosome c"/>
</dbReference>
<dbReference type="Pfam" id="PF07539">
    <property type="entry name" value="UTP20_N"/>
    <property type="match status" value="1"/>
</dbReference>
<name>A0A167C009_9ASCO</name>
<protein>
    <submittedName>
        <fullName evidence="5">Utp20p</fullName>
    </submittedName>
</protein>
<dbReference type="GeneID" id="30035903"/>
<dbReference type="Gene3D" id="1.25.10.10">
    <property type="entry name" value="Leucine-rich Repeat Variant"/>
    <property type="match status" value="1"/>
</dbReference>